<dbReference type="PANTHER" id="PTHR43294">
    <property type="entry name" value="SODIUM/POTASSIUM-TRANSPORTING ATPASE SUBUNIT ALPHA"/>
    <property type="match status" value="1"/>
</dbReference>
<evidence type="ECO:0000256" key="9">
    <source>
        <dbReference type="ARBA" id="ARBA00023136"/>
    </source>
</evidence>
<evidence type="ECO:0000256" key="10">
    <source>
        <dbReference type="ARBA" id="ARBA00049360"/>
    </source>
</evidence>
<evidence type="ECO:0000256" key="6">
    <source>
        <dbReference type="ARBA" id="ARBA00022840"/>
    </source>
</evidence>
<evidence type="ECO:0000313" key="14">
    <source>
        <dbReference type="EMBL" id="QLY28589.1"/>
    </source>
</evidence>
<evidence type="ECO:0000256" key="5">
    <source>
        <dbReference type="ARBA" id="ARBA00022741"/>
    </source>
</evidence>
<dbReference type="InterPro" id="IPR044492">
    <property type="entry name" value="P_typ_ATPase_HD_dom"/>
</dbReference>
<dbReference type="Gene3D" id="1.20.1110.10">
    <property type="entry name" value="Calcium-transporting ATPase, transmembrane domain"/>
    <property type="match status" value="1"/>
</dbReference>
<dbReference type="SFLD" id="SFLDG00002">
    <property type="entry name" value="C1.7:_P-type_atpase_like"/>
    <property type="match status" value="1"/>
</dbReference>
<comment type="similarity">
    <text evidence="2">Belongs to the cation transport ATPase (P-type) (TC 3.A.3) family. Type IIA subfamily.</text>
</comment>
<dbReference type="InterPro" id="IPR036412">
    <property type="entry name" value="HAD-like_sf"/>
</dbReference>
<feature type="transmembrane region" description="Helical" evidence="12">
    <location>
        <begin position="853"/>
        <end position="873"/>
    </location>
</feature>
<dbReference type="SUPFAM" id="SSF56784">
    <property type="entry name" value="HAD-like"/>
    <property type="match status" value="1"/>
</dbReference>
<accession>A0A7D6ZTX9</accession>
<sequence length="901" mass="93608">MNPATVLADNEVGLSAAEAALRLRRDGPNTLPVPPRPRPILLMAGQLTHFFALMLWAAAGLALIAGMPALAVAIAVVVVLNGAFAFAQEYRADRAAERLRDLLPLRARARRDGRVTSVDAAELVSGDLITLEAGDRVCADAEVTAAGRLQIDESMLTGESRPIDIAAGSVIHAGTYVVAGQCEAVVTATGRGTRLAGLAAITQRASRPRSPLTKQLHRVVRVVAVLALLVGVLSFAAFAALGRDTTESLLFAIGVTVALVPEGLLPTVTLSLARAAQRMAKANALVRRLEAVETLGATTFICTDKTGTLTRNEMQVVRVWTPLGEVTVHGAGYDPDGGLEGPPAAVNAAAALADSAARCSPDAHVMQRAGRWTPVGDPMEVALHVLAARAGCPPAPPIRARDPFDPHLRRAQVTDADGIHITGAPEAVLPLCDSERDTGCSAGSDTGRETGPGTDRAPNPTTGCASAPDTGDARATAEARVAELSARGLRVIAVARRTDQGGTRLLGLVGLEDPPRPDVAEAIAACRRAGVRVAMVTGDHPGTAAAVAAEVGLFGDRRIVVEGKDLPGDDHELGALLNSDGVVVARVAPEEKLRIARVLQQCGHIVAMTGDGVNDGPALRTADIGIAMGASGTDVAREAADLVLLDDHFGTIVSAIRLGRATFANIRRFLTYHLTDNVAELTPFAVWAASGGAVPLGFTVLQVLALDIGTDMLPALALGAEPPNPRTMDGPARVRSLVDGRLLRRVFLTLGPAEAGAGMLAFLAVLYAGGWRWGAPADPALVALASGSLFTAVVFGQLTNAFACRSESRPARFGGWRDNPLLPAAIAVELVLLGVFLWLPPLPELLGGSVPNALGWLTAALAVPAVLVLDLIYKGINARFGAGSSAADRYASPRRLRRPRA</sequence>
<feature type="transmembrane region" description="Helical" evidence="12">
    <location>
        <begin position="248"/>
        <end position="273"/>
    </location>
</feature>
<keyword evidence="6" id="KW-0067">ATP-binding</keyword>
<dbReference type="InterPro" id="IPR023214">
    <property type="entry name" value="HAD_sf"/>
</dbReference>
<dbReference type="InterPro" id="IPR004014">
    <property type="entry name" value="ATPase_P-typ_cation-transptr_N"/>
</dbReference>
<keyword evidence="8 12" id="KW-1133">Transmembrane helix</keyword>
<dbReference type="Pfam" id="PF00122">
    <property type="entry name" value="E1-E2_ATPase"/>
    <property type="match status" value="1"/>
</dbReference>
<reference evidence="14 15" key="1">
    <citation type="submission" date="2020-07" db="EMBL/GenBank/DDBJ databases">
        <authorList>
            <person name="Zhuang K."/>
            <person name="Ran Y."/>
        </authorList>
    </citation>
    <scope>NUCLEOTIDE SEQUENCE [LARGE SCALE GENOMIC DNA]</scope>
    <source>
        <strain evidence="14 15">WCH-YHL-001</strain>
    </source>
</reference>
<dbReference type="Gene3D" id="2.70.150.10">
    <property type="entry name" value="Calcium-transporting ATPase, cytoplasmic transduction domain A"/>
    <property type="match status" value="1"/>
</dbReference>
<dbReference type="PANTHER" id="PTHR43294:SF21">
    <property type="entry name" value="CATION TRANSPORTING ATPASE"/>
    <property type="match status" value="1"/>
</dbReference>
<gene>
    <name evidence="14" type="ORF">H0264_25005</name>
</gene>
<dbReference type="KEGG" id="nhu:H0264_25005"/>
<dbReference type="Pfam" id="PF00702">
    <property type="entry name" value="Hydrolase"/>
    <property type="match status" value="1"/>
</dbReference>
<dbReference type="EMBL" id="CP059399">
    <property type="protein sequence ID" value="QLY28589.1"/>
    <property type="molecule type" value="Genomic_DNA"/>
</dbReference>
<feature type="transmembrane region" description="Helical" evidence="12">
    <location>
        <begin position="821"/>
        <end position="841"/>
    </location>
</feature>
<dbReference type="SUPFAM" id="SSF81665">
    <property type="entry name" value="Calcium ATPase, transmembrane domain M"/>
    <property type="match status" value="1"/>
</dbReference>
<dbReference type="InterPro" id="IPR050510">
    <property type="entry name" value="Cation_transp_ATPase_P-type"/>
</dbReference>
<evidence type="ECO:0000259" key="13">
    <source>
        <dbReference type="SMART" id="SM00831"/>
    </source>
</evidence>
<dbReference type="NCBIfam" id="TIGR01494">
    <property type="entry name" value="ATPase_P-type"/>
    <property type="match status" value="3"/>
</dbReference>
<dbReference type="InterPro" id="IPR006068">
    <property type="entry name" value="ATPase_P-typ_cation-transptr_C"/>
</dbReference>
<dbReference type="Pfam" id="PF00689">
    <property type="entry name" value="Cation_ATPase_C"/>
    <property type="match status" value="1"/>
</dbReference>
<dbReference type="InterPro" id="IPR018303">
    <property type="entry name" value="ATPase_P-typ_P_site"/>
</dbReference>
<dbReference type="AlphaFoldDB" id="A0A7D6ZTX9"/>
<dbReference type="RefSeq" id="WP_181579795.1">
    <property type="nucleotide sequence ID" value="NZ_CP059399.1"/>
</dbReference>
<comment type="subcellular location">
    <subcellularLocation>
        <location evidence="1">Cell membrane</location>
        <topology evidence="1">Multi-pass membrane protein</topology>
    </subcellularLocation>
</comment>
<dbReference type="PRINTS" id="PR00119">
    <property type="entry name" value="CATATPASE"/>
</dbReference>
<evidence type="ECO:0000256" key="8">
    <source>
        <dbReference type="ARBA" id="ARBA00022989"/>
    </source>
</evidence>
<dbReference type="SMART" id="SM00831">
    <property type="entry name" value="Cation_ATPase_N"/>
    <property type="match status" value="1"/>
</dbReference>
<evidence type="ECO:0000256" key="11">
    <source>
        <dbReference type="SAM" id="MobiDB-lite"/>
    </source>
</evidence>
<dbReference type="SFLD" id="SFLDS00003">
    <property type="entry name" value="Haloacid_Dehalogenase"/>
    <property type="match status" value="1"/>
</dbReference>
<dbReference type="GO" id="GO:0005524">
    <property type="term" value="F:ATP binding"/>
    <property type="evidence" value="ECO:0007669"/>
    <property type="project" value="UniProtKB-KW"/>
</dbReference>
<keyword evidence="5" id="KW-0547">Nucleotide-binding</keyword>
<feature type="region of interest" description="Disordered" evidence="11">
    <location>
        <begin position="437"/>
        <end position="471"/>
    </location>
</feature>
<dbReference type="GO" id="GO:0005886">
    <property type="term" value="C:plasma membrane"/>
    <property type="evidence" value="ECO:0007669"/>
    <property type="project" value="UniProtKB-SubCell"/>
</dbReference>
<dbReference type="SFLD" id="SFLDF00027">
    <property type="entry name" value="p-type_atpase"/>
    <property type="match status" value="1"/>
</dbReference>
<dbReference type="Gene3D" id="3.40.1110.10">
    <property type="entry name" value="Calcium-transporting ATPase, cytoplasmic domain N"/>
    <property type="match status" value="1"/>
</dbReference>
<feature type="transmembrane region" description="Helical" evidence="12">
    <location>
        <begin position="40"/>
        <end position="64"/>
    </location>
</feature>
<dbReference type="PROSITE" id="PS00154">
    <property type="entry name" value="ATPASE_E1_E2"/>
    <property type="match status" value="1"/>
</dbReference>
<dbReference type="InterPro" id="IPR023298">
    <property type="entry name" value="ATPase_P-typ_TM_dom_sf"/>
</dbReference>
<evidence type="ECO:0000256" key="4">
    <source>
        <dbReference type="ARBA" id="ARBA00022692"/>
    </source>
</evidence>
<proteinExistence type="inferred from homology"/>
<dbReference type="SUPFAM" id="SSF81653">
    <property type="entry name" value="Calcium ATPase, transduction domain A"/>
    <property type="match status" value="1"/>
</dbReference>
<dbReference type="GO" id="GO:0016887">
    <property type="term" value="F:ATP hydrolysis activity"/>
    <property type="evidence" value="ECO:0007669"/>
    <property type="project" value="InterPro"/>
</dbReference>
<keyword evidence="9 12" id="KW-0472">Membrane</keyword>
<dbReference type="InterPro" id="IPR008250">
    <property type="entry name" value="ATPase_P-typ_transduc_dom_A_sf"/>
</dbReference>
<feature type="transmembrane region" description="Helical" evidence="12">
    <location>
        <begin position="219"/>
        <end position="242"/>
    </location>
</feature>
<keyword evidence="4 12" id="KW-0812">Transmembrane</keyword>
<feature type="domain" description="Cation-transporting P-type ATPase N-terminal" evidence="13">
    <location>
        <begin position="2"/>
        <end position="67"/>
    </location>
</feature>
<dbReference type="InterPro" id="IPR059000">
    <property type="entry name" value="ATPase_P-type_domA"/>
</dbReference>
<evidence type="ECO:0000256" key="7">
    <source>
        <dbReference type="ARBA" id="ARBA00022967"/>
    </source>
</evidence>
<protein>
    <submittedName>
        <fullName evidence="14">Cation-transporting P-type ATPase</fullName>
    </submittedName>
</protein>
<dbReference type="Proteomes" id="UP000515512">
    <property type="component" value="Chromosome"/>
</dbReference>
<organism evidence="14 15">
    <name type="scientific">Nocardia huaxiensis</name>
    <dbReference type="NCBI Taxonomy" id="2755382"/>
    <lineage>
        <taxon>Bacteria</taxon>
        <taxon>Bacillati</taxon>
        <taxon>Actinomycetota</taxon>
        <taxon>Actinomycetes</taxon>
        <taxon>Mycobacteriales</taxon>
        <taxon>Nocardiaceae</taxon>
        <taxon>Nocardia</taxon>
    </lineage>
</organism>
<feature type="transmembrane region" description="Helical" evidence="12">
    <location>
        <begin position="780"/>
        <end position="800"/>
    </location>
</feature>
<dbReference type="InterPro" id="IPR001757">
    <property type="entry name" value="P_typ_ATPase"/>
</dbReference>
<dbReference type="SUPFAM" id="SSF81660">
    <property type="entry name" value="Metal cation-transporting ATPase, ATP-binding domain N"/>
    <property type="match status" value="1"/>
</dbReference>
<keyword evidence="15" id="KW-1185">Reference proteome</keyword>
<evidence type="ECO:0000256" key="2">
    <source>
        <dbReference type="ARBA" id="ARBA00005675"/>
    </source>
</evidence>
<feature type="transmembrane region" description="Helical" evidence="12">
    <location>
        <begin position="746"/>
        <end position="768"/>
    </location>
</feature>
<dbReference type="Gene3D" id="3.40.50.1000">
    <property type="entry name" value="HAD superfamily/HAD-like"/>
    <property type="match status" value="1"/>
</dbReference>
<keyword evidence="3" id="KW-1003">Cell membrane</keyword>
<evidence type="ECO:0000256" key="1">
    <source>
        <dbReference type="ARBA" id="ARBA00004651"/>
    </source>
</evidence>
<dbReference type="PRINTS" id="PR00121">
    <property type="entry name" value="NAKATPASE"/>
</dbReference>
<dbReference type="InterPro" id="IPR023299">
    <property type="entry name" value="ATPase_P-typ_cyto_dom_N"/>
</dbReference>
<evidence type="ECO:0000313" key="15">
    <source>
        <dbReference type="Proteomes" id="UP000515512"/>
    </source>
</evidence>
<evidence type="ECO:0000256" key="12">
    <source>
        <dbReference type="SAM" id="Phobius"/>
    </source>
</evidence>
<name>A0A7D6ZTX9_9NOCA</name>
<dbReference type="Pfam" id="PF00690">
    <property type="entry name" value="Cation_ATPase_N"/>
    <property type="match status" value="1"/>
</dbReference>
<evidence type="ECO:0000256" key="3">
    <source>
        <dbReference type="ARBA" id="ARBA00022475"/>
    </source>
</evidence>
<keyword evidence="7" id="KW-1278">Translocase</keyword>
<comment type="catalytic activity">
    <reaction evidence="10">
        <text>ATP + H2O = ADP + phosphate + H(+)</text>
        <dbReference type="Rhea" id="RHEA:13065"/>
        <dbReference type="ChEBI" id="CHEBI:15377"/>
        <dbReference type="ChEBI" id="CHEBI:15378"/>
        <dbReference type="ChEBI" id="CHEBI:30616"/>
        <dbReference type="ChEBI" id="CHEBI:43474"/>
        <dbReference type="ChEBI" id="CHEBI:456216"/>
    </reaction>
</comment>